<dbReference type="InterPro" id="IPR022468">
    <property type="entry name" value="PhnX-like"/>
</dbReference>
<dbReference type="NCBIfam" id="TIGR03351">
    <property type="entry name" value="PhnX-like"/>
    <property type="match status" value="1"/>
</dbReference>
<comment type="caution">
    <text evidence="1">The sequence shown here is derived from an EMBL/GenBank/DDBJ whole genome shotgun (WGS) entry which is preliminary data.</text>
</comment>
<dbReference type="InterPro" id="IPR023214">
    <property type="entry name" value="HAD_sf"/>
</dbReference>
<reference evidence="1 2" key="1">
    <citation type="submission" date="2019-06" db="EMBL/GenBank/DDBJ databases">
        <title>Sequencing the genomes of 1000 actinobacteria strains.</title>
        <authorList>
            <person name="Klenk H.-P."/>
        </authorList>
    </citation>
    <scope>NUCLEOTIDE SEQUENCE [LARGE SCALE GENOMIC DNA]</scope>
    <source>
        <strain evidence="1 2">DSM 24617</strain>
    </source>
</reference>
<dbReference type="InterPro" id="IPR050155">
    <property type="entry name" value="HAD-like_hydrolase_sf"/>
</dbReference>
<dbReference type="GO" id="GO:0008967">
    <property type="term" value="F:phosphoglycolate phosphatase activity"/>
    <property type="evidence" value="ECO:0007669"/>
    <property type="project" value="TreeGrafter"/>
</dbReference>
<dbReference type="EMBL" id="VFOK01000001">
    <property type="protein sequence ID" value="TQL32284.1"/>
    <property type="molecule type" value="Genomic_DNA"/>
</dbReference>
<evidence type="ECO:0000313" key="2">
    <source>
        <dbReference type="Proteomes" id="UP000318336"/>
    </source>
</evidence>
<dbReference type="GO" id="GO:0005829">
    <property type="term" value="C:cytosol"/>
    <property type="evidence" value="ECO:0007669"/>
    <property type="project" value="TreeGrafter"/>
</dbReference>
<protein>
    <submittedName>
        <fullName evidence="1">Phosphonatase-like hydrolase</fullName>
    </submittedName>
</protein>
<organism evidence="1 2">
    <name type="scientific">Barrientosiimonas humi</name>
    <dbReference type="NCBI Taxonomy" id="999931"/>
    <lineage>
        <taxon>Bacteria</taxon>
        <taxon>Bacillati</taxon>
        <taxon>Actinomycetota</taxon>
        <taxon>Actinomycetes</taxon>
        <taxon>Micrococcales</taxon>
        <taxon>Dermacoccaceae</taxon>
        <taxon>Barrientosiimonas</taxon>
    </lineage>
</organism>
<accession>A0A542X917</accession>
<dbReference type="PANTHER" id="PTHR43434">
    <property type="entry name" value="PHOSPHOGLYCOLATE PHOSPHATASE"/>
    <property type="match status" value="1"/>
</dbReference>
<keyword evidence="1" id="KW-0378">Hydrolase</keyword>
<dbReference type="AlphaFoldDB" id="A0A542X917"/>
<proteinExistence type="predicted"/>
<dbReference type="Gene3D" id="3.40.50.1000">
    <property type="entry name" value="HAD superfamily/HAD-like"/>
    <property type="match status" value="1"/>
</dbReference>
<keyword evidence="2" id="KW-1185">Reference proteome</keyword>
<dbReference type="Pfam" id="PF00702">
    <property type="entry name" value="Hydrolase"/>
    <property type="match status" value="1"/>
</dbReference>
<dbReference type="RefSeq" id="WP_236022215.1">
    <property type="nucleotide sequence ID" value="NZ_CAJTBP010000001.1"/>
</dbReference>
<dbReference type="SUPFAM" id="SSF56784">
    <property type="entry name" value="HAD-like"/>
    <property type="match status" value="1"/>
</dbReference>
<sequence length="226" mass="24155">MTRPALAALDMAGTTIDDHGLVYDVLREVVEDVAPSVRADDLQRHMGTEKAHAIRALAAAGGVELTDEQVAERFDTFRSRLAGRYADRPPVPLPGVEDALAALRASGVRVALTTGFSRDITNSLVEQLNWRDSIDALVCGDEVAQGRPAPYMIFRAMERTGVLDPHEVLAAGDTAVDLQAATHAGCGWRVGVLTGKADRAALEAQPHTHVVEGVRLLPQLLRLAAA</sequence>
<evidence type="ECO:0000313" key="1">
    <source>
        <dbReference type="EMBL" id="TQL32284.1"/>
    </source>
</evidence>
<dbReference type="InterPro" id="IPR036412">
    <property type="entry name" value="HAD-like_sf"/>
</dbReference>
<name>A0A542X917_9MICO</name>
<dbReference type="SFLD" id="SFLDS00003">
    <property type="entry name" value="Haloacid_Dehalogenase"/>
    <property type="match status" value="1"/>
</dbReference>
<dbReference type="Proteomes" id="UP000318336">
    <property type="component" value="Unassembled WGS sequence"/>
</dbReference>
<dbReference type="PANTHER" id="PTHR43434:SF19">
    <property type="entry name" value="PHOSPHONOACETALDEHYDE HYDROLASE"/>
    <property type="match status" value="1"/>
</dbReference>
<gene>
    <name evidence="1" type="ORF">FB554_0405</name>
</gene>
<dbReference type="SFLD" id="SFLDG01129">
    <property type="entry name" value="C1.5:_HAD__Beta-PGM__Phosphata"/>
    <property type="match status" value="1"/>
</dbReference>
<dbReference type="GO" id="GO:0006281">
    <property type="term" value="P:DNA repair"/>
    <property type="evidence" value="ECO:0007669"/>
    <property type="project" value="TreeGrafter"/>
</dbReference>